<organism evidence="1 2">
    <name type="scientific">Linum trigynum</name>
    <dbReference type="NCBI Taxonomy" id="586398"/>
    <lineage>
        <taxon>Eukaryota</taxon>
        <taxon>Viridiplantae</taxon>
        <taxon>Streptophyta</taxon>
        <taxon>Embryophyta</taxon>
        <taxon>Tracheophyta</taxon>
        <taxon>Spermatophyta</taxon>
        <taxon>Magnoliopsida</taxon>
        <taxon>eudicotyledons</taxon>
        <taxon>Gunneridae</taxon>
        <taxon>Pentapetalae</taxon>
        <taxon>rosids</taxon>
        <taxon>fabids</taxon>
        <taxon>Malpighiales</taxon>
        <taxon>Linaceae</taxon>
        <taxon>Linum</taxon>
    </lineage>
</organism>
<name>A0AAV2DHX6_9ROSI</name>
<dbReference type="Proteomes" id="UP001497516">
    <property type="component" value="Chromosome 2"/>
</dbReference>
<accession>A0AAV2DHX6</accession>
<proteinExistence type="predicted"/>
<reference evidence="1 2" key="1">
    <citation type="submission" date="2024-04" db="EMBL/GenBank/DDBJ databases">
        <authorList>
            <person name="Fracassetti M."/>
        </authorList>
    </citation>
    <scope>NUCLEOTIDE SEQUENCE [LARGE SCALE GENOMIC DNA]</scope>
</reference>
<protein>
    <submittedName>
        <fullName evidence="1">Uncharacterized protein</fullName>
    </submittedName>
</protein>
<dbReference type="EMBL" id="OZ034815">
    <property type="protein sequence ID" value="CAL1372793.1"/>
    <property type="molecule type" value="Genomic_DNA"/>
</dbReference>
<keyword evidence="2" id="KW-1185">Reference proteome</keyword>
<evidence type="ECO:0000313" key="2">
    <source>
        <dbReference type="Proteomes" id="UP001497516"/>
    </source>
</evidence>
<gene>
    <name evidence="1" type="ORF">LTRI10_LOCUS14768</name>
</gene>
<sequence length="215" mass="24165">MIPITSLCNIATRQTRAFPNPPLAPSHGLSEPPPPLPPVLKHLFDYCGVGLDSVADDIKVVLIRNYGTCEDDTLVFISGFRLHIAEQRLEGVRSKLPAVTGAILSPWFYHHINLNGFIYWLFFDDYGDENTTDDYVMAFDTGSDVFHKINCPVVIRPSLSAHLGIYRDDAIALIEQWRWIKHLGFCSSAVYLLALQALFILRYSSILSVCPYYGS</sequence>
<dbReference type="AlphaFoldDB" id="A0AAV2DHX6"/>
<evidence type="ECO:0000313" key="1">
    <source>
        <dbReference type="EMBL" id="CAL1372793.1"/>
    </source>
</evidence>